<sequence>MTTHHSHPDDHHEPTTTSMITVAVSETQRAQTDAAPAVYSAEAARPNALEQHRRSITLAAVAQFLVHEHRTITEFTPKPQHEGHRSIEALCTAMNANGQELAVRDMERHAANELLNVRQSPALLRPHENNPVAEDRTAGSLEVTIDAIAGAEPGVTDHRPAVADRG</sequence>
<dbReference type="AlphaFoldDB" id="A0A2A3WZ42"/>
<evidence type="ECO:0000313" key="2">
    <source>
        <dbReference type="Proteomes" id="UP000218377"/>
    </source>
</evidence>
<comment type="caution">
    <text evidence="1">The sequence shown here is derived from an EMBL/GenBank/DDBJ whole genome shotgun (WGS) entry which is preliminary data.</text>
</comment>
<accession>A0A2A3WZ42</accession>
<evidence type="ECO:0000313" key="1">
    <source>
        <dbReference type="EMBL" id="PCC16875.1"/>
    </source>
</evidence>
<dbReference type="Proteomes" id="UP000218377">
    <property type="component" value="Unassembled WGS sequence"/>
</dbReference>
<dbReference type="RefSeq" id="WP_096157127.1">
    <property type="nucleotide sequence ID" value="NZ_NRGX01000001.1"/>
</dbReference>
<proteinExistence type="predicted"/>
<reference evidence="1 2" key="1">
    <citation type="journal article" date="2017" name="Elife">
        <title>Extensive horizontal gene transfer in cheese-associated bacteria.</title>
        <authorList>
            <person name="Bonham K.S."/>
            <person name="Wolfe B.E."/>
            <person name="Dutton R.J."/>
        </authorList>
    </citation>
    <scope>NUCLEOTIDE SEQUENCE [LARGE SCALE GENOMIC DNA]</scope>
    <source>
        <strain evidence="1 2">JB5</strain>
    </source>
</reference>
<gene>
    <name evidence="1" type="ORF">CIK79_00280</name>
</gene>
<organism evidence="1 2">
    <name type="scientific">Brevibacterium aurantiacum</name>
    <dbReference type="NCBI Taxonomy" id="273384"/>
    <lineage>
        <taxon>Bacteria</taxon>
        <taxon>Bacillati</taxon>
        <taxon>Actinomycetota</taxon>
        <taxon>Actinomycetes</taxon>
        <taxon>Micrococcales</taxon>
        <taxon>Brevibacteriaceae</taxon>
        <taxon>Brevibacterium</taxon>
    </lineage>
</organism>
<protein>
    <submittedName>
        <fullName evidence="1">Uncharacterized protein</fullName>
    </submittedName>
</protein>
<name>A0A2A3WZ42_BREAU</name>
<dbReference type="EMBL" id="NRGX01000001">
    <property type="protein sequence ID" value="PCC16875.1"/>
    <property type="molecule type" value="Genomic_DNA"/>
</dbReference>